<feature type="non-terminal residue" evidence="2">
    <location>
        <position position="255"/>
    </location>
</feature>
<organism evidence="2 3">
    <name type="scientific">Athelia psychrophila</name>
    <dbReference type="NCBI Taxonomy" id="1759441"/>
    <lineage>
        <taxon>Eukaryota</taxon>
        <taxon>Fungi</taxon>
        <taxon>Dikarya</taxon>
        <taxon>Basidiomycota</taxon>
        <taxon>Agaricomycotina</taxon>
        <taxon>Agaricomycetes</taxon>
        <taxon>Agaricomycetidae</taxon>
        <taxon>Atheliales</taxon>
        <taxon>Atheliaceae</taxon>
        <taxon>Athelia</taxon>
    </lineage>
</organism>
<evidence type="ECO:0000256" key="1">
    <source>
        <dbReference type="SAM" id="MobiDB-lite"/>
    </source>
</evidence>
<accession>A0A167SVC8</accession>
<keyword evidence="3" id="KW-1185">Reference proteome</keyword>
<sequence>MLEKILTLTPKHIHLINNIAYNSWVLVQTYAQICLLTTEEATPELEKLIETSLTDTYLPTEESLGVSLNIPPGLWLMYQAFESENMQSLPPAQRFCQYHQIVQANPPHDASIDSEPVRSSDQESVDSAAEEECKILCMAQQQGLFYFYDTELEDQQRQAEGGVPPSLPSADDVESAEVQKTEGSDAAMQSEPQETMSISTIPPIASTGESVASEMTVEMLHNTAVTVAEASPAPNKITSSFSRRAARSGVLLVHK</sequence>
<proteinExistence type="predicted"/>
<dbReference type="AlphaFoldDB" id="A0A167SVC8"/>
<protein>
    <submittedName>
        <fullName evidence="2">Uncharacterized protein</fullName>
    </submittedName>
</protein>
<evidence type="ECO:0000313" key="2">
    <source>
        <dbReference type="EMBL" id="KZP02282.1"/>
    </source>
</evidence>
<name>A0A167SVC8_9AGAM</name>
<reference evidence="2 3" key="1">
    <citation type="journal article" date="2016" name="Mol. Biol. Evol.">
        <title>Comparative Genomics of Early-Diverging Mushroom-Forming Fungi Provides Insights into the Origins of Lignocellulose Decay Capabilities.</title>
        <authorList>
            <person name="Nagy L.G."/>
            <person name="Riley R."/>
            <person name="Tritt A."/>
            <person name="Adam C."/>
            <person name="Daum C."/>
            <person name="Floudas D."/>
            <person name="Sun H."/>
            <person name="Yadav J.S."/>
            <person name="Pangilinan J."/>
            <person name="Larsson K.H."/>
            <person name="Matsuura K."/>
            <person name="Barry K."/>
            <person name="Labutti K."/>
            <person name="Kuo R."/>
            <person name="Ohm R.A."/>
            <person name="Bhattacharya S.S."/>
            <person name="Shirouzu T."/>
            <person name="Yoshinaga Y."/>
            <person name="Martin F.M."/>
            <person name="Grigoriev I.V."/>
            <person name="Hibbett D.S."/>
        </authorList>
    </citation>
    <scope>NUCLEOTIDE SEQUENCE [LARGE SCALE GENOMIC DNA]</scope>
    <source>
        <strain evidence="2 3">CBS 109695</strain>
    </source>
</reference>
<dbReference type="Proteomes" id="UP000076532">
    <property type="component" value="Unassembled WGS sequence"/>
</dbReference>
<feature type="region of interest" description="Disordered" evidence="1">
    <location>
        <begin position="155"/>
        <end position="196"/>
    </location>
</feature>
<gene>
    <name evidence="2" type="ORF">FIBSPDRAFT_905997</name>
</gene>
<evidence type="ECO:0000313" key="3">
    <source>
        <dbReference type="Proteomes" id="UP000076532"/>
    </source>
</evidence>
<feature type="region of interest" description="Disordered" evidence="1">
    <location>
        <begin position="106"/>
        <end position="126"/>
    </location>
</feature>
<dbReference type="EMBL" id="KV418747">
    <property type="protein sequence ID" value="KZP02282.1"/>
    <property type="molecule type" value="Genomic_DNA"/>
</dbReference>